<evidence type="ECO:0000256" key="3">
    <source>
        <dbReference type="ARBA" id="ARBA00023125"/>
    </source>
</evidence>
<evidence type="ECO:0000313" key="6">
    <source>
        <dbReference type="EMBL" id="MCK7593975.1"/>
    </source>
</evidence>
<keyword evidence="7" id="KW-1185">Reference proteome</keyword>
<accession>A0ABT0GHF2</accession>
<feature type="domain" description="HTH lysR-type" evidence="5">
    <location>
        <begin position="3"/>
        <end position="61"/>
    </location>
</feature>
<dbReference type="EMBL" id="JALNMH010000007">
    <property type="protein sequence ID" value="MCK7593975.1"/>
    <property type="molecule type" value="Genomic_DNA"/>
</dbReference>
<proteinExistence type="inferred from homology"/>
<organism evidence="6 7">
    <name type="scientific">Pseudomarimonas salicorniae</name>
    <dbReference type="NCBI Taxonomy" id="2933270"/>
    <lineage>
        <taxon>Bacteria</taxon>
        <taxon>Pseudomonadati</taxon>
        <taxon>Pseudomonadota</taxon>
        <taxon>Gammaproteobacteria</taxon>
        <taxon>Lysobacterales</taxon>
        <taxon>Lysobacteraceae</taxon>
        <taxon>Pseudomarimonas</taxon>
    </lineage>
</organism>
<evidence type="ECO:0000259" key="5">
    <source>
        <dbReference type="PROSITE" id="PS50931"/>
    </source>
</evidence>
<evidence type="ECO:0000256" key="4">
    <source>
        <dbReference type="ARBA" id="ARBA00023163"/>
    </source>
</evidence>
<gene>
    <name evidence="6" type="ORF">M0G41_09855</name>
</gene>
<dbReference type="PROSITE" id="PS50931">
    <property type="entry name" value="HTH_LYSR"/>
    <property type="match status" value="1"/>
</dbReference>
<dbReference type="Pfam" id="PF00126">
    <property type="entry name" value="HTH_1"/>
    <property type="match status" value="1"/>
</dbReference>
<dbReference type="PANTHER" id="PTHR30126:SF6">
    <property type="entry name" value="HTH-TYPE TRANSCRIPTIONAL REGULATOR CYSB-RELATED"/>
    <property type="match status" value="1"/>
</dbReference>
<dbReference type="PANTHER" id="PTHR30126">
    <property type="entry name" value="HTH-TYPE TRANSCRIPTIONAL REGULATOR"/>
    <property type="match status" value="1"/>
</dbReference>
<protein>
    <submittedName>
        <fullName evidence="6">LysR substrate-binding domain-containing protein</fullName>
    </submittedName>
</protein>
<name>A0ABT0GHF2_9GAMM</name>
<dbReference type="InterPro" id="IPR000847">
    <property type="entry name" value="LysR_HTH_N"/>
</dbReference>
<dbReference type="PRINTS" id="PR00039">
    <property type="entry name" value="HTHLYSR"/>
</dbReference>
<evidence type="ECO:0000313" key="7">
    <source>
        <dbReference type="Proteomes" id="UP001431449"/>
    </source>
</evidence>
<comment type="similarity">
    <text evidence="1">Belongs to the LysR transcriptional regulatory family.</text>
</comment>
<keyword evidence="2" id="KW-0805">Transcription regulation</keyword>
<dbReference type="InterPro" id="IPR036388">
    <property type="entry name" value="WH-like_DNA-bd_sf"/>
</dbReference>
<keyword evidence="3" id="KW-0238">DNA-binding</keyword>
<dbReference type="Gene3D" id="3.40.190.10">
    <property type="entry name" value="Periplasmic binding protein-like II"/>
    <property type="match status" value="2"/>
</dbReference>
<dbReference type="Pfam" id="PF03466">
    <property type="entry name" value="LysR_substrate"/>
    <property type="match status" value="1"/>
</dbReference>
<dbReference type="Proteomes" id="UP001431449">
    <property type="component" value="Unassembled WGS sequence"/>
</dbReference>
<reference evidence="6" key="1">
    <citation type="submission" date="2022-04" db="EMBL/GenBank/DDBJ databases">
        <title>Lysobacter sp. CAU 1642 isolated from sea sand.</title>
        <authorList>
            <person name="Kim W."/>
        </authorList>
    </citation>
    <scope>NUCLEOTIDE SEQUENCE</scope>
    <source>
        <strain evidence="6">CAU 1642</strain>
    </source>
</reference>
<dbReference type="Gene3D" id="1.10.10.10">
    <property type="entry name" value="Winged helix-like DNA-binding domain superfamily/Winged helix DNA-binding domain"/>
    <property type="match status" value="1"/>
</dbReference>
<keyword evidence="4" id="KW-0804">Transcription</keyword>
<sequence length="333" mass="35918">MAVSLTGLRCLVAIVDAGMNVSAAAQSLHLSQPSVSRQLAQIEQALGVRLFARRGRGLVSLTPAGGEVLAIARRMVDDYGRLRRLAGNQPAEGSEELAIVAPQGYALHVLPPLLRQLCDAHPSLSVRLRTLGEGEPMRPADHPAGDLFMTSTAGDEGVEPGSVPLFRWRRVAIVERWHPLSGFRGPLPLEELVRWPLVTYEAARREDSSFRRVMSAAGLQPQFACSAQDPQTLKAYARAGLGVGLVAEFALCAADHDDFAVIELDARLPECIAWALLPRSRSPRPIALSLLQLLAPHIEPERIQAVLRGEADLEGLDPPSYVRAAPMLASALA</sequence>
<dbReference type="InterPro" id="IPR036390">
    <property type="entry name" value="WH_DNA-bd_sf"/>
</dbReference>
<dbReference type="SUPFAM" id="SSF53850">
    <property type="entry name" value="Periplasmic binding protein-like II"/>
    <property type="match status" value="1"/>
</dbReference>
<comment type="caution">
    <text evidence="6">The sequence shown here is derived from an EMBL/GenBank/DDBJ whole genome shotgun (WGS) entry which is preliminary data.</text>
</comment>
<dbReference type="SUPFAM" id="SSF46785">
    <property type="entry name" value="Winged helix' DNA-binding domain"/>
    <property type="match status" value="1"/>
</dbReference>
<evidence type="ECO:0000256" key="2">
    <source>
        <dbReference type="ARBA" id="ARBA00023015"/>
    </source>
</evidence>
<dbReference type="InterPro" id="IPR005119">
    <property type="entry name" value="LysR_subst-bd"/>
</dbReference>
<dbReference type="RefSeq" id="WP_248208767.1">
    <property type="nucleotide sequence ID" value="NZ_JALNMH010000007.1"/>
</dbReference>
<evidence type="ECO:0000256" key="1">
    <source>
        <dbReference type="ARBA" id="ARBA00009437"/>
    </source>
</evidence>